<evidence type="ECO:0000313" key="2">
    <source>
        <dbReference type="Proteomes" id="UP000007266"/>
    </source>
</evidence>
<dbReference type="EMBL" id="KQ971348">
    <property type="protein sequence ID" value="EFA04894.2"/>
    <property type="molecule type" value="Genomic_DNA"/>
</dbReference>
<name>D2A3R8_TRICA</name>
<accession>D2A3R8</accession>
<keyword evidence="2" id="KW-1185">Reference proteome</keyword>
<organism evidence="1 2">
    <name type="scientific">Tribolium castaneum</name>
    <name type="common">Red flour beetle</name>
    <dbReference type="NCBI Taxonomy" id="7070"/>
    <lineage>
        <taxon>Eukaryota</taxon>
        <taxon>Metazoa</taxon>
        <taxon>Ecdysozoa</taxon>
        <taxon>Arthropoda</taxon>
        <taxon>Hexapoda</taxon>
        <taxon>Insecta</taxon>
        <taxon>Pterygota</taxon>
        <taxon>Neoptera</taxon>
        <taxon>Endopterygota</taxon>
        <taxon>Coleoptera</taxon>
        <taxon>Polyphaga</taxon>
        <taxon>Cucujiformia</taxon>
        <taxon>Tenebrionidae</taxon>
        <taxon>Tenebrionidae incertae sedis</taxon>
        <taxon>Tribolium</taxon>
    </lineage>
</organism>
<dbReference type="InParanoid" id="D2A3R8"/>
<reference evidence="1 2" key="1">
    <citation type="journal article" date="2008" name="Nature">
        <title>The genome of the model beetle and pest Tribolium castaneum.</title>
        <authorList>
            <consortium name="Tribolium Genome Sequencing Consortium"/>
            <person name="Richards S."/>
            <person name="Gibbs R.A."/>
            <person name="Weinstock G.M."/>
            <person name="Brown S.J."/>
            <person name="Denell R."/>
            <person name="Beeman R.W."/>
            <person name="Gibbs R."/>
            <person name="Beeman R.W."/>
            <person name="Brown S.J."/>
            <person name="Bucher G."/>
            <person name="Friedrich M."/>
            <person name="Grimmelikhuijzen C.J."/>
            <person name="Klingler M."/>
            <person name="Lorenzen M."/>
            <person name="Richards S."/>
            <person name="Roth S."/>
            <person name="Schroder R."/>
            <person name="Tautz D."/>
            <person name="Zdobnov E.M."/>
            <person name="Muzny D."/>
            <person name="Gibbs R.A."/>
            <person name="Weinstock G.M."/>
            <person name="Attaway T."/>
            <person name="Bell S."/>
            <person name="Buhay C.J."/>
            <person name="Chandrabose M.N."/>
            <person name="Chavez D."/>
            <person name="Clerk-Blankenburg K.P."/>
            <person name="Cree A."/>
            <person name="Dao M."/>
            <person name="Davis C."/>
            <person name="Chacko J."/>
            <person name="Dinh H."/>
            <person name="Dugan-Rocha S."/>
            <person name="Fowler G."/>
            <person name="Garner T.T."/>
            <person name="Garnes J."/>
            <person name="Gnirke A."/>
            <person name="Hawes A."/>
            <person name="Hernandez J."/>
            <person name="Hines S."/>
            <person name="Holder M."/>
            <person name="Hume J."/>
            <person name="Jhangiani S.N."/>
            <person name="Joshi V."/>
            <person name="Khan Z.M."/>
            <person name="Jackson L."/>
            <person name="Kovar C."/>
            <person name="Kowis A."/>
            <person name="Lee S."/>
            <person name="Lewis L.R."/>
            <person name="Margolis J."/>
            <person name="Morgan M."/>
            <person name="Nazareth L.V."/>
            <person name="Nguyen N."/>
            <person name="Okwuonu G."/>
            <person name="Parker D."/>
            <person name="Richards S."/>
            <person name="Ruiz S.J."/>
            <person name="Santibanez J."/>
            <person name="Savard J."/>
            <person name="Scherer S.E."/>
            <person name="Schneider B."/>
            <person name="Sodergren E."/>
            <person name="Tautz D."/>
            <person name="Vattahil S."/>
            <person name="Villasana D."/>
            <person name="White C.S."/>
            <person name="Wright R."/>
            <person name="Park Y."/>
            <person name="Beeman R.W."/>
            <person name="Lord J."/>
            <person name="Oppert B."/>
            <person name="Lorenzen M."/>
            <person name="Brown S."/>
            <person name="Wang L."/>
            <person name="Savard J."/>
            <person name="Tautz D."/>
            <person name="Richards S."/>
            <person name="Weinstock G."/>
            <person name="Gibbs R.A."/>
            <person name="Liu Y."/>
            <person name="Worley K."/>
            <person name="Weinstock G."/>
            <person name="Elsik C.G."/>
            <person name="Reese J.T."/>
            <person name="Elhaik E."/>
            <person name="Landan G."/>
            <person name="Graur D."/>
            <person name="Arensburger P."/>
            <person name="Atkinson P."/>
            <person name="Beeman R.W."/>
            <person name="Beidler J."/>
            <person name="Brown S.J."/>
            <person name="Demuth J.P."/>
            <person name="Drury D.W."/>
            <person name="Du Y.Z."/>
            <person name="Fujiwara H."/>
            <person name="Lorenzen M."/>
            <person name="Maselli V."/>
            <person name="Osanai M."/>
            <person name="Park Y."/>
            <person name="Robertson H.M."/>
            <person name="Tu Z."/>
            <person name="Wang J.J."/>
            <person name="Wang S."/>
            <person name="Richards S."/>
            <person name="Song H."/>
            <person name="Zhang L."/>
            <person name="Sodergren E."/>
            <person name="Werner D."/>
            <person name="Stanke M."/>
            <person name="Morgenstern B."/>
            <person name="Solovyev V."/>
            <person name="Kosarev P."/>
            <person name="Brown G."/>
            <person name="Chen H.C."/>
            <person name="Ermolaeva O."/>
            <person name="Hlavina W."/>
            <person name="Kapustin Y."/>
            <person name="Kiryutin B."/>
            <person name="Kitts P."/>
            <person name="Maglott D."/>
            <person name="Pruitt K."/>
            <person name="Sapojnikov V."/>
            <person name="Souvorov A."/>
            <person name="Mackey A.J."/>
            <person name="Waterhouse R.M."/>
            <person name="Wyder S."/>
            <person name="Zdobnov E.M."/>
            <person name="Zdobnov E.M."/>
            <person name="Wyder S."/>
            <person name="Kriventseva E.V."/>
            <person name="Kadowaki T."/>
            <person name="Bork P."/>
            <person name="Aranda M."/>
            <person name="Bao R."/>
            <person name="Beermann A."/>
            <person name="Berns N."/>
            <person name="Bolognesi R."/>
            <person name="Bonneton F."/>
            <person name="Bopp D."/>
            <person name="Brown S.J."/>
            <person name="Bucher G."/>
            <person name="Butts T."/>
            <person name="Chaumot A."/>
            <person name="Denell R.E."/>
            <person name="Ferrier D.E."/>
            <person name="Friedrich M."/>
            <person name="Gordon C.M."/>
            <person name="Jindra M."/>
            <person name="Klingler M."/>
            <person name="Lan Q."/>
            <person name="Lattorff H.M."/>
            <person name="Laudet V."/>
            <person name="von Levetsow C."/>
            <person name="Liu Z."/>
            <person name="Lutz R."/>
            <person name="Lynch J.A."/>
            <person name="da Fonseca R.N."/>
            <person name="Posnien N."/>
            <person name="Reuter R."/>
            <person name="Roth S."/>
            <person name="Savard J."/>
            <person name="Schinko J.B."/>
            <person name="Schmitt C."/>
            <person name="Schoppmeier M."/>
            <person name="Schroder R."/>
            <person name="Shippy T.D."/>
            <person name="Simonnet F."/>
            <person name="Marques-Souza H."/>
            <person name="Tautz D."/>
            <person name="Tomoyasu Y."/>
            <person name="Trauner J."/>
            <person name="Van der Zee M."/>
            <person name="Vervoort M."/>
            <person name="Wittkopp N."/>
            <person name="Wimmer E.A."/>
            <person name="Yang X."/>
            <person name="Jones A.K."/>
            <person name="Sattelle D.B."/>
            <person name="Ebert P.R."/>
            <person name="Nelson D."/>
            <person name="Scott J.G."/>
            <person name="Beeman R.W."/>
            <person name="Muthukrishnan S."/>
            <person name="Kramer K.J."/>
            <person name="Arakane Y."/>
            <person name="Beeman R.W."/>
            <person name="Zhu Q."/>
            <person name="Hogenkamp D."/>
            <person name="Dixit R."/>
            <person name="Oppert B."/>
            <person name="Jiang H."/>
            <person name="Zou Z."/>
            <person name="Marshall J."/>
            <person name="Elpidina E."/>
            <person name="Vinokurov K."/>
            <person name="Oppert C."/>
            <person name="Zou Z."/>
            <person name="Evans J."/>
            <person name="Lu Z."/>
            <person name="Zhao P."/>
            <person name="Sumathipala N."/>
            <person name="Altincicek B."/>
            <person name="Vilcinskas A."/>
            <person name="Williams M."/>
            <person name="Hultmark D."/>
            <person name="Hetru C."/>
            <person name="Jiang H."/>
            <person name="Grimmelikhuijzen C.J."/>
            <person name="Hauser F."/>
            <person name="Cazzamali G."/>
            <person name="Williamson M."/>
            <person name="Park Y."/>
            <person name="Li B."/>
            <person name="Tanaka Y."/>
            <person name="Predel R."/>
            <person name="Neupert S."/>
            <person name="Schachtner J."/>
            <person name="Verleyen P."/>
            <person name="Raible F."/>
            <person name="Bork P."/>
            <person name="Friedrich M."/>
            <person name="Walden K.K."/>
            <person name="Robertson H.M."/>
            <person name="Angeli S."/>
            <person name="Foret S."/>
            <person name="Bucher G."/>
            <person name="Schuetz S."/>
            <person name="Maleszka R."/>
            <person name="Wimmer E.A."/>
            <person name="Beeman R.W."/>
            <person name="Lorenzen M."/>
            <person name="Tomoyasu Y."/>
            <person name="Miller S.C."/>
            <person name="Grossmann D."/>
            <person name="Bucher G."/>
        </authorList>
    </citation>
    <scope>NUCLEOTIDE SEQUENCE [LARGE SCALE GENOMIC DNA]</scope>
    <source>
        <strain evidence="1 2">Georgia GA2</strain>
    </source>
</reference>
<dbReference type="AlphaFoldDB" id="D2A3R8"/>
<evidence type="ECO:0000313" key="1">
    <source>
        <dbReference type="EMBL" id="EFA04894.2"/>
    </source>
</evidence>
<proteinExistence type="predicted"/>
<reference evidence="1 2" key="2">
    <citation type="journal article" date="2010" name="Nucleic Acids Res.">
        <title>BeetleBase in 2010: revisions to provide comprehensive genomic information for Tribolium castaneum.</title>
        <authorList>
            <person name="Kim H.S."/>
            <person name="Murphy T."/>
            <person name="Xia J."/>
            <person name="Caragea D."/>
            <person name="Park Y."/>
            <person name="Beeman R.W."/>
            <person name="Lorenzen M.D."/>
            <person name="Butcher S."/>
            <person name="Manak J.R."/>
            <person name="Brown S.J."/>
        </authorList>
    </citation>
    <scope>GENOME REANNOTATION</scope>
    <source>
        <strain evidence="1 2">Georgia GA2</strain>
    </source>
</reference>
<protein>
    <submittedName>
        <fullName evidence="1">Uncharacterized protein</fullName>
    </submittedName>
</protein>
<dbReference type="HOGENOM" id="CLU_1645916_0_0_1"/>
<gene>
    <name evidence="1" type="primary">AUGUSTUS-3.0.2_14958</name>
    <name evidence="1" type="ORF">TcasGA2_TC014958</name>
</gene>
<sequence>MRELRHLLFRNLPNIIKKNFHPEMSETPAAKTQPGGNTPCFLNSDKLQFLPKISTALEVLHLLEENLQVPKTQKPNSLELNKSPKYYNEFEFLARTSNFSGWKFFFMVARNSSDFFNVTLTEAYLITGCLFFGRVIEF</sequence>
<dbReference type="Proteomes" id="UP000007266">
    <property type="component" value="Linkage group 6"/>
</dbReference>